<accession>A0ABV0JYM4</accession>
<evidence type="ECO:0000313" key="1">
    <source>
        <dbReference type="EMBL" id="MEP0945544.1"/>
    </source>
</evidence>
<reference evidence="1 2" key="1">
    <citation type="submission" date="2022-04" db="EMBL/GenBank/DDBJ databases">
        <title>Positive selection, recombination, and allopatry shape intraspecific diversity of widespread and dominant cyanobacteria.</title>
        <authorList>
            <person name="Wei J."/>
            <person name="Shu W."/>
            <person name="Hu C."/>
        </authorList>
    </citation>
    <scope>NUCLEOTIDE SEQUENCE [LARGE SCALE GENOMIC DNA]</scope>
    <source>
        <strain evidence="1 2">DQ-A4</strain>
    </source>
</reference>
<evidence type="ECO:0000313" key="2">
    <source>
        <dbReference type="Proteomes" id="UP001482513"/>
    </source>
</evidence>
<keyword evidence="2" id="KW-1185">Reference proteome</keyword>
<dbReference type="RefSeq" id="WP_190698464.1">
    <property type="nucleotide sequence ID" value="NZ_JAMPKX010000001.1"/>
</dbReference>
<protein>
    <submittedName>
        <fullName evidence="1">DUF1003 domain-containing protein</fullName>
    </submittedName>
</protein>
<organism evidence="1 2">
    <name type="scientific">Leptolyngbya subtilissima DQ-A4</name>
    <dbReference type="NCBI Taxonomy" id="2933933"/>
    <lineage>
        <taxon>Bacteria</taxon>
        <taxon>Bacillati</taxon>
        <taxon>Cyanobacteriota</taxon>
        <taxon>Cyanophyceae</taxon>
        <taxon>Leptolyngbyales</taxon>
        <taxon>Leptolyngbyaceae</taxon>
        <taxon>Leptolyngbya group</taxon>
        <taxon>Leptolyngbya</taxon>
    </lineage>
</organism>
<name>A0ABV0JYM4_9CYAN</name>
<dbReference type="InterPro" id="IPR010406">
    <property type="entry name" value="DUF1003"/>
</dbReference>
<dbReference type="EMBL" id="JAMPKX010000001">
    <property type="protein sequence ID" value="MEP0945544.1"/>
    <property type="molecule type" value="Genomic_DNA"/>
</dbReference>
<sequence>MANSTESPATTSSRTWFSRRPKQRILTAPLPAPIAENIEAIIAIHRQEAEKASTTEQILEVVASWFSRPGFLYLLLLSLGLWLGGDALNHAGLLPFELPTFGWADQGLDAASLLISTGVLIRQNRQESFAEQRTQLMLQLNLLSEKKIAKIIALIEELREDLPDIVQRYDHEAALMQISTDPLAVLEALKENLEEEVLVEKESKESVEGI</sequence>
<proteinExistence type="predicted"/>
<comment type="caution">
    <text evidence="1">The sequence shown here is derived from an EMBL/GenBank/DDBJ whole genome shotgun (WGS) entry which is preliminary data.</text>
</comment>
<gene>
    <name evidence="1" type="ORF">NC992_01540</name>
</gene>
<dbReference type="Pfam" id="PF06210">
    <property type="entry name" value="DUF1003"/>
    <property type="match status" value="1"/>
</dbReference>
<dbReference type="Proteomes" id="UP001482513">
    <property type="component" value="Unassembled WGS sequence"/>
</dbReference>